<feature type="transmembrane region" description="Helical" evidence="1">
    <location>
        <begin position="18"/>
        <end position="36"/>
    </location>
</feature>
<accession>A0AAN7IG65</accession>
<sequence length="48" mass="5003">MFQQEESEIGLPGGNGKLLTLGLGLLVTAIAAAYVTQLAKDAVKDIDE</sequence>
<evidence type="ECO:0000313" key="3">
    <source>
        <dbReference type="Proteomes" id="UP001324115"/>
    </source>
</evidence>
<evidence type="ECO:0000313" key="2">
    <source>
        <dbReference type="EMBL" id="KAK4570720.1"/>
    </source>
</evidence>
<dbReference type="EMBL" id="JAXUIC010000009">
    <property type="protein sequence ID" value="KAK4570720.1"/>
    <property type="molecule type" value="Genomic_DNA"/>
</dbReference>
<evidence type="ECO:0000256" key="1">
    <source>
        <dbReference type="SAM" id="Phobius"/>
    </source>
</evidence>
<dbReference type="InterPro" id="IPR053240">
    <property type="entry name" value="VTT_domain"/>
</dbReference>
<keyword evidence="3" id="KW-1185">Reference proteome</keyword>
<dbReference type="PANTHER" id="PTHR46826">
    <property type="match status" value="1"/>
</dbReference>
<keyword evidence="1" id="KW-0472">Membrane</keyword>
<proteinExistence type="predicted"/>
<gene>
    <name evidence="2" type="ORF">RGQ29_029532</name>
</gene>
<keyword evidence="1" id="KW-0812">Transmembrane</keyword>
<name>A0AAN7IG65_QUERU</name>
<reference evidence="2 3" key="1">
    <citation type="journal article" date="2023" name="G3 (Bethesda)">
        <title>A haplotype-resolved chromosome-scale genome for Quercus rubra L. provides insights into the genetics of adaptive traits for red oak species.</title>
        <authorList>
            <person name="Kapoor B."/>
            <person name="Jenkins J."/>
            <person name="Schmutz J."/>
            <person name="Zhebentyayeva T."/>
            <person name="Kuelheim C."/>
            <person name="Coggeshall M."/>
            <person name="Heim C."/>
            <person name="Lasky J.R."/>
            <person name="Leites L."/>
            <person name="Islam-Faridi N."/>
            <person name="Romero-Severson J."/>
            <person name="DeLeo V.L."/>
            <person name="Lucas S.M."/>
            <person name="Lazic D."/>
            <person name="Gailing O."/>
            <person name="Carlson J."/>
            <person name="Staton M."/>
        </authorList>
    </citation>
    <scope>NUCLEOTIDE SEQUENCE [LARGE SCALE GENOMIC DNA]</scope>
    <source>
        <strain evidence="2">Pseudo-F2</strain>
    </source>
</reference>
<dbReference type="AlphaFoldDB" id="A0AAN7IG65"/>
<organism evidence="2 3">
    <name type="scientific">Quercus rubra</name>
    <name type="common">Northern red oak</name>
    <name type="synonym">Quercus borealis</name>
    <dbReference type="NCBI Taxonomy" id="3512"/>
    <lineage>
        <taxon>Eukaryota</taxon>
        <taxon>Viridiplantae</taxon>
        <taxon>Streptophyta</taxon>
        <taxon>Embryophyta</taxon>
        <taxon>Tracheophyta</taxon>
        <taxon>Spermatophyta</taxon>
        <taxon>Magnoliopsida</taxon>
        <taxon>eudicotyledons</taxon>
        <taxon>Gunneridae</taxon>
        <taxon>Pentapetalae</taxon>
        <taxon>rosids</taxon>
        <taxon>fabids</taxon>
        <taxon>Fagales</taxon>
        <taxon>Fagaceae</taxon>
        <taxon>Quercus</taxon>
    </lineage>
</organism>
<keyword evidence="1" id="KW-1133">Transmembrane helix</keyword>
<dbReference type="PANTHER" id="PTHR46826:SF1">
    <property type="entry name" value="TVP38_TMEM64 FAMILY MEMBRANE PROTEIN YDJX"/>
    <property type="match status" value="1"/>
</dbReference>
<comment type="caution">
    <text evidence="2">The sequence shown here is derived from an EMBL/GenBank/DDBJ whole genome shotgun (WGS) entry which is preliminary data.</text>
</comment>
<protein>
    <submittedName>
        <fullName evidence="2">Uncharacterized protein</fullName>
    </submittedName>
</protein>
<dbReference type="Proteomes" id="UP001324115">
    <property type="component" value="Unassembled WGS sequence"/>
</dbReference>